<dbReference type="Proteomes" id="UP000030816">
    <property type="component" value="Unassembled WGS sequence"/>
</dbReference>
<dbReference type="Pfam" id="PF07052">
    <property type="entry name" value="Hep_59"/>
    <property type="match status" value="1"/>
</dbReference>
<feature type="compositionally biased region" description="Basic and acidic residues" evidence="1">
    <location>
        <begin position="164"/>
        <end position="180"/>
    </location>
</feature>
<evidence type="ECO:0008006" key="4">
    <source>
        <dbReference type="Google" id="ProtNLM"/>
    </source>
</evidence>
<protein>
    <recommendedName>
        <fullName evidence="4">mRNA splicing factor RNA helicase</fullName>
    </recommendedName>
</protein>
<dbReference type="EMBL" id="AZHE01000003">
    <property type="protein sequence ID" value="KHO00088.1"/>
    <property type="molecule type" value="Genomic_DNA"/>
</dbReference>
<organism evidence="2 3">
    <name type="scientific">Metarhizium album (strain ARSEF 1941)</name>
    <dbReference type="NCBI Taxonomy" id="1081103"/>
    <lineage>
        <taxon>Eukaryota</taxon>
        <taxon>Fungi</taxon>
        <taxon>Dikarya</taxon>
        <taxon>Ascomycota</taxon>
        <taxon>Pezizomycotina</taxon>
        <taxon>Sordariomycetes</taxon>
        <taxon>Hypocreomycetidae</taxon>
        <taxon>Hypocreales</taxon>
        <taxon>Clavicipitaceae</taxon>
        <taxon>Metarhizium</taxon>
    </lineage>
</organism>
<keyword evidence="3" id="KW-1185">Reference proteome</keyword>
<gene>
    <name evidence="2" type="ORF">MAM_02011</name>
</gene>
<evidence type="ECO:0000256" key="1">
    <source>
        <dbReference type="SAM" id="MobiDB-lite"/>
    </source>
</evidence>
<comment type="caution">
    <text evidence="2">The sequence shown here is derived from an EMBL/GenBank/DDBJ whole genome shotgun (WGS) entry which is preliminary data.</text>
</comment>
<name>A0A0B2X2V6_METAS</name>
<reference evidence="2 3" key="1">
    <citation type="journal article" date="2014" name="Proc. Natl. Acad. Sci. U.S.A.">
        <title>Trajectory and genomic determinants of fungal-pathogen speciation and host adaptation.</title>
        <authorList>
            <person name="Hu X."/>
            <person name="Xiao G."/>
            <person name="Zheng P."/>
            <person name="Shang Y."/>
            <person name="Su Y."/>
            <person name="Zhang X."/>
            <person name="Liu X."/>
            <person name="Zhan S."/>
            <person name="St Leger R.J."/>
            <person name="Wang C."/>
        </authorList>
    </citation>
    <scope>NUCLEOTIDE SEQUENCE [LARGE SCALE GENOMIC DNA]</scope>
    <source>
        <strain evidence="2 3">ARSEF 1941</strain>
    </source>
</reference>
<dbReference type="GeneID" id="63736466"/>
<dbReference type="HOGENOM" id="CLU_047429_1_0_1"/>
<dbReference type="RefSeq" id="XP_040681153.1">
    <property type="nucleotide sequence ID" value="XM_040820810.1"/>
</dbReference>
<feature type="region of interest" description="Disordered" evidence="1">
    <location>
        <begin position="225"/>
        <end position="295"/>
    </location>
</feature>
<dbReference type="InterPro" id="IPR010756">
    <property type="entry name" value="Tls1-like"/>
</dbReference>
<feature type="compositionally biased region" description="Basic and acidic residues" evidence="1">
    <location>
        <begin position="73"/>
        <end position="90"/>
    </location>
</feature>
<sequence>MEPSQDPAAAIRFRPSKKRQAYRQRPDDLANPHPPQQQSSQDEQEEEAQSAVTAAMRVRNARRARLRGVGFASDDHDPDHDLRPQTDHDLAAPAKGIPDRFIHQTGLIATLNDKHMNEYIESRLSSARAPGPSQPAPQTDASPEPLAGADPQRSHHHQPTRQGKLFEVEVPADTRRDAQKQKRPASTDPPRPKRGRNRRGSDDMKRDQLVDAFLHENKLDVYDVPVQNSHVDGERDGRSADDRMADEFRRRYMDEVAARRLRRRPPPTKQQKQQRQLQQANVLKGPKLGGSRNVRAAARNILLKEKQEKEREKAGRWP</sequence>
<dbReference type="AlphaFoldDB" id="A0A0B2X2V6"/>
<feature type="region of interest" description="Disordered" evidence="1">
    <location>
        <begin position="1"/>
        <end position="54"/>
    </location>
</feature>
<feature type="region of interest" description="Disordered" evidence="1">
    <location>
        <begin position="119"/>
        <end position="211"/>
    </location>
</feature>
<feature type="compositionally biased region" description="Basic and acidic residues" evidence="1">
    <location>
        <begin position="199"/>
        <end position="211"/>
    </location>
</feature>
<accession>A0A0B2X2V6</accession>
<proteinExistence type="predicted"/>
<evidence type="ECO:0000313" key="3">
    <source>
        <dbReference type="Proteomes" id="UP000030816"/>
    </source>
</evidence>
<dbReference type="OrthoDB" id="5627at2759"/>
<feature type="region of interest" description="Disordered" evidence="1">
    <location>
        <begin position="69"/>
        <end position="97"/>
    </location>
</feature>
<feature type="compositionally biased region" description="Low complexity" evidence="1">
    <location>
        <begin position="269"/>
        <end position="279"/>
    </location>
</feature>
<feature type="compositionally biased region" description="Basic and acidic residues" evidence="1">
    <location>
        <begin position="231"/>
        <end position="258"/>
    </location>
</feature>
<evidence type="ECO:0000313" key="2">
    <source>
        <dbReference type="EMBL" id="KHO00088.1"/>
    </source>
</evidence>